<reference evidence="6 7" key="1">
    <citation type="submission" date="2019-05" db="EMBL/GenBank/DDBJ databases">
        <title>Draft genome sequence of Nonomuraea zeae DSM 100528.</title>
        <authorList>
            <person name="Saricaoglu S."/>
            <person name="Isik K."/>
        </authorList>
    </citation>
    <scope>NUCLEOTIDE SEQUENCE [LARGE SCALE GENOMIC DNA]</scope>
    <source>
        <strain evidence="6 7">DSM 100528</strain>
    </source>
</reference>
<name>A0A5S4GYS2_9ACTN</name>
<dbReference type="GO" id="GO:0045892">
    <property type="term" value="P:negative regulation of DNA-templated transcription"/>
    <property type="evidence" value="ECO:0007669"/>
    <property type="project" value="TreeGrafter"/>
</dbReference>
<keyword evidence="1" id="KW-0805">Transcription regulation</keyword>
<dbReference type="PANTHER" id="PTHR44846">
    <property type="entry name" value="MANNOSYL-D-GLYCERATE TRANSPORT/METABOLISM SYSTEM REPRESSOR MNGR-RELATED"/>
    <property type="match status" value="1"/>
</dbReference>
<dbReference type="OrthoDB" id="3402772at2"/>
<dbReference type="EMBL" id="VCKX01000011">
    <property type="protein sequence ID" value="TMR38108.1"/>
    <property type="molecule type" value="Genomic_DNA"/>
</dbReference>
<protein>
    <submittedName>
        <fullName evidence="6">GntR family transcriptional regulator</fullName>
    </submittedName>
</protein>
<dbReference type="InterPro" id="IPR036388">
    <property type="entry name" value="WH-like_DNA-bd_sf"/>
</dbReference>
<evidence type="ECO:0000259" key="5">
    <source>
        <dbReference type="PROSITE" id="PS50949"/>
    </source>
</evidence>
<feature type="domain" description="HTH gntR-type" evidence="5">
    <location>
        <begin position="44"/>
        <end position="112"/>
    </location>
</feature>
<keyword evidence="7" id="KW-1185">Reference proteome</keyword>
<dbReference type="InterPro" id="IPR000524">
    <property type="entry name" value="Tscrpt_reg_HTH_GntR"/>
</dbReference>
<evidence type="ECO:0000256" key="4">
    <source>
        <dbReference type="SAM" id="MobiDB-lite"/>
    </source>
</evidence>
<dbReference type="Pfam" id="PF00392">
    <property type="entry name" value="GntR"/>
    <property type="match status" value="3"/>
</dbReference>
<keyword evidence="2" id="KW-0238">DNA-binding</keyword>
<dbReference type="PRINTS" id="PR00035">
    <property type="entry name" value="HTHGNTR"/>
</dbReference>
<evidence type="ECO:0000256" key="2">
    <source>
        <dbReference type="ARBA" id="ARBA00023125"/>
    </source>
</evidence>
<gene>
    <name evidence="6" type="ORF">ETD85_05595</name>
</gene>
<dbReference type="InterPro" id="IPR050679">
    <property type="entry name" value="Bact_HTH_transcr_reg"/>
</dbReference>
<organism evidence="6 7">
    <name type="scientific">Nonomuraea zeae</name>
    <dbReference type="NCBI Taxonomy" id="1642303"/>
    <lineage>
        <taxon>Bacteria</taxon>
        <taxon>Bacillati</taxon>
        <taxon>Actinomycetota</taxon>
        <taxon>Actinomycetes</taxon>
        <taxon>Streptosporangiales</taxon>
        <taxon>Streptosporangiaceae</taxon>
        <taxon>Nonomuraea</taxon>
    </lineage>
</organism>
<dbReference type="SMART" id="SM00345">
    <property type="entry name" value="HTH_GNTR"/>
    <property type="match status" value="3"/>
</dbReference>
<dbReference type="PANTHER" id="PTHR44846:SF1">
    <property type="entry name" value="MANNOSYL-D-GLYCERATE TRANSPORT_METABOLISM SYSTEM REPRESSOR MNGR-RELATED"/>
    <property type="match status" value="1"/>
</dbReference>
<proteinExistence type="predicted"/>
<dbReference type="Proteomes" id="UP000306628">
    <property type="component" value="Unassembled WGS sequence"/>
</dbReference>
<keyword evidence="3" id="KW-0804">Transcription</keyword>
<sequence length="266" mass="28510">MSPRRERLREETWSRVTPQVLPCPPYPRDDVPRRGSAMSKAKDGPTYVRIAEDIRRRIRDGDPPAGGMMPSEAVLARTYGVARGTVRQAVAELERAGLVASEAGRGRRVVGEAPAGDRRAASTQYETIAEAMRKRIESGELAAGQQLPGEAATAVEYGVSKGTVRQAFQLLASEQTITSIHGRGWFVGGPAHAHTRADDVAAALRREIASGQFAIGAVLPGETALAQERGVGRITVRRAFALLEAEGIVEKRAGKGRVVKTQPKGS</sequence>
<comment type="caution">
    <text evidence="6">The sequence shown here is derived from an EMBL/GenBank/DDBJ whole genome shotgun (WGS) entry which is preliminary data.</text>
</comment>
<feature type="region of interest" description="Disordered" evidence="4">
    <location>
        <begin position="19"/>
        <end position="44"/>
    </location>
</feature>
<dbReference type="AlphaFoldDB" id="A0A5S4GYS2"/>
<dbReference type="CDD" id="cd07377">
    <property type="entry name" value="WHTH_GntR"/>
    <property type="match status" value="3"/>
</dbReference>
<dbReference type="SUPFAM" id="SSF46785">
    <property type="entry name" value="Winged helix' DNA-binding domain"/>
    <property type="match status" value="3"/>
</dbReference>
<dbReference type="GO" id="GO:0003700">
    <property type="term" value="F:DNA-binding transcription factor activity"/>
    <property type="evidence" value="ECO:0007669"/>
    <property type="project" value="InterPro"/>
</dbReference>
<evidence type="ECO:0000256" key="3">
    <source>
        <dbReference type="ARBA" id="ARBA00023163"/>
    </source>
</evidence>
<dbReference type="Gene3D" id="1.10.10.10">
    <property type="entry name" value="Winged helix-like DNA-binding domain superfamily/Winged helix DNA-binding domain"/>
    <property type="match status" value="3"/>
</dbReference>
<evidence type="ECO:0000256" key="1">
    <source>
        <dbReference type="ARBA" id="ARBA00023015"/>
    </source>
</evidence>
<accession>A0A5S4GYS2</accession>
<feature type="domain" description="HTH gntR-type" evidence="5">
    <location>
        <begin position="194"/>
        <end position="262"/>
    </location>
</feature>
<dbReference type="PROSITE" id="PS50949">
    <property type="entry name" value="HTH_GNTR"/>
    <property type="match status" value="3"/>
</dbReference>
<evidence type="ECO:0000313" key="7">
    <source>
        <dbReference type="Proteomes" id="UP000306628"/>
    </source>
</evidence>
<dbReference type="InterPro" id="IPR036390">
    <property type="entry name" value="WH_DNA-bd_sf"/>
</dbReference>
<feature type="domain" description="HTH gntR-type" evidence="5">
    <location>
        <begin position="122"/>
        <end position="190"/>
    </location>
</feature>
<evidence type="ECO:0000313" key="6">
    <source>
        <dbReference type="EMBL" id="TMR38108.1"/>
    </source>
</evidence>
<dbReference type="GO" id="GO:0003677">
    <property type="term" value="F:DNA binding"/>
    <property type="evidence" value="ECO:0007669"/>
    <property type="project" value="UniProtKB-KW"/>
</dbReference>